<gene>
    <name evidence="1" type="ORF">MSAN_02408000</name>
</gene>
<reference evidence="1" key="1">
    <citation type="submission" date="2020-05" db="EMBL/GenBank/DDBJ databases">
        <title>Mycena genomes resolve the evolution of fungal bioluminescence.</title>
        <authorList>
            <person name="Tsai I.J."/>
        </authorList>
    </citation>
    <scope>NUCLEOTIDE SEQUENCE</scope>
    <source>
        <strain evidence="1">160909Yilan</strain>
    </source>
</reference>
<dbReference type="EMBL" id="JACAZH010000052">
    <property type="protein sequence ID" value="KAF7333649.1"/>
    <property type="molecule type" value="Genomic_DNA"/>
</dbReference>
<dbReference type="AlphaFoldDB" id="A0A8H6X425"/>
<evidence type="ECO:0000313" key="1">
    <source>
        <dbReference type="EMBL" id="KAF7333649.1"/>
    </source>
</evidence>
<name>A0A8H6X425_9AGAR</name>
<organism evidence="1 2">
    <name type="scientific">Mycena sanguinolenta</name>
    <dbReference type="NCBI Taxonomy" id="230812"/>
    <lineage>
        <taxon>Eukaryota</taxon>
        <taxon>Fungi</taxon>
        <taxon>Dikarya</taxon>
        <taxon>Basidiomycota</taxon>
        <taxon>Agaricomycotina</taxon>
        <taxon>Agaricomycetes</taxon>
        <taxon>Agaricomycetidae</taxon>
        <taxon>Agaricales</taxon>
        <taxon>Marasmiineae</taxon>
        <taxon>Mycenaceae</taxon>
        <taxon>Mycena</taxon>
    </lineage>
</organism>
<dbReference type="Proteomes" id="UP000623467">
    <property type="component" value="Unassembled WGS sequence"/>
</dbReference>
<sequence>MPPRWKPEDAGVPASPLRPPSDLHRCVSAYLRHAPGVGRHRPLNLLCAKSVYGIGICNHGDGVWDTRIPTAPPPPFSFLRRHFRDADRARHVSARIVHLQPSQGAPRTLLHRVAVDVRGETMRPLHADAAEIQDVERPEFGTSASFANAGVACGELCEAAAVCPFSRVHPARTVHRVAAAAAAAFSRVASGVQIAVADALPHVVPSPMRAVRPLCNTSASPPAILALPSSQLTARRRDAAHGKPEDACTYYANISAVPPSTLCAALRPPSTLHRCVSAHLRSFAPASADTDRSATPNLLTVCEVCIYGIGIW</sequence>
<accession>A0A8H6X425</accession>
<comment type="caution">
    <text evidence="1">The sequence shown here is derived from an EMBL/GenBank/DDBJ whole genome shotgun (WGS) entry which is preliminary data.</text>
</comment>
<protein>
    <submittedName>
        <fullName evidence="1">Uncharacterized protein</fullName>
    </submittedName>
</protein>
<evidence type="ECO:0000313" key="2">
    <source>
        <dbReference type="Proteomes" id="UP000623467"/>
    </source>
</evidence>
<proteinExistence type="predicted"/>
<keyword evidence="2" id="KW-1185">Reference proteome</keyword>